<organism evidence="1 2">
    <name type="scientific">Colletotrichum kahawae</name>
    <name type="common">Coffee berry disease fungus</name>
    <dbReference type="NCBI Taxonomy" id="34407"/>
    <lineage>
        <taxon>Eukaryota</taxon>
        <taxon>Fungi</taxon>
        <taxon>Dikarya</taxon>
        <taxon>Ascomycota</taxon>
        <taxon>Pezizomycotina</taxon>
        <taxon>Sordariomycetes</taxon>
        <taxon>Hypocreomycetidae</taxon>
        <taxon>Glomerellales</taxon>
        <taxon>Glomerellaceae</taxon>
        <taxon>Colletotrichum</taxon>
        <taxon>Colletotrichum gloeosporioides species complex</taxon>
    </lineage>
</organism>
<comment type="caution">
    <text evidence="1">The sequence shown here is derived from an EMBL/GenBank/DDBJ whole genome shotgun (WGS) entry which is preliminary data.</text>
</comment>
<evidence type="ECO:0000313" key="1">
    <source>
        <dbReference type="EMBL" id="KAK2731117.1"/>
    </source>
</evidence>
<protein>
    <submittedName>
        <fullName evidence="1">Uncharacterized protein</fullName>
    </submittedName>
</protein>
<sequence length="216" mass="24107">MTQRIESEIAHMIRRGHNASPAGGVVFLRLDGLVYALPNFLERTFWKEWTQILEESRLLQYAKVIPHSYAVMQYYLNSGAIRCEGLGAVPQVVVVLNCDEMMVDCIPYFLEAASADFVQITEHRSSYMAEMTGFKHAEVQFAKLVSEQLGLLVHVAYILLAGPYSRSKYLRHRLEKKLSELGAGNRGAMTLCYPQGCDDVCALGALSHAIGSCLDD</sequence>
<gene>
    <name evidence="1" type="ORF">CKAH01_09188</name>
</gene>
<proteinExistence type="predicted"/>
<dbReference type="EMBL" id="VYYT01000610">
    <property type="protein sequence ID" value="KAK2731117.1"/>
    <property type="molecule type" value="Genomic_DNA"/>
</dbReference>
<dbReference type="Proteomes" id="UP001281614">
    <property type="component" value="Unassembled WGS sequence"/>
</dbReference>
<reference evidence="1" key="1">
    <citation type="submission" date="2023-02" db="EMBL/GenBank/DDBJ databases">
        <title>Colletotrichum kahawae CIFC_Que2 genome sequencing and assembly.</title>
        <authorList>
            <person name="Baroncelli R."/>
        </authorList>
    </citation>
    <scope>NUCLEOTIDE SEQUENCE</scope>
    <source>
        <strain evidence="1">CIFC_Que2</strain>
    </source>
</reference>
<name>A0AAE0CZ47_COLKA</name>
<evidence type="ECO:0000313" key="2">
    <source>
        <dbReference type="Proteomes" id="UP001281614"/>
    </source>
</evidence>
<accession>A0AAE0CZ47</accession>
<keyword evidence="2" id="KW-1185">Reference proteome</keyword>
<dbReference type="AlphaFoldDB" id="A0AAE0CZ47"/>